<evidence type="ECO:0000313" key="15">
    <source>
        <dbReference type="Proteomes" id="UP000829494"/>
    </source>
</evidence>
<proteinExistence type="predicted"/>
<dbReference type="Proteomes" id="UP000829494">
    <property type="component" value="Chromosome"/>
</dbReference>
<evidence type="ECO:0000256" key="5">
    <source>
        <dbReference type="ARBA" id="ARBA00022723"/>
    </source>
</evidence>
<feature type="transmembrane region" description="Helical" evidence="12">
    <location>
        <begin position="94"/>
        <end position="114"/>
    </location>
</feature>
<keyword evidence="4 12" id="KW-0812">Transmembrane</keyword>
<keyword evidence="15" id="KW-1185">Reference proteome</keyword>
<keyword evidence="5" id="KW-0479">Metal-binding</keyword>
<feature type="transmembrane region" description="Helical" evidence="12">
    <location>
        <begin position="582"/>
        <end position="605"/>
    </location>
</feature>
<keyword evidence="8 12" id="KW-1133">Transmembrane helix</keyword>
<feature type="transmembrane region" description="Helical" evidence="12">
    <location>
        <begin position="763"/>
        <end position="784"/>
    </location>
</feature>
<keyword evidence="10 12" id="KW-0472">Membrane</keyword>
<evidence type="ECO:0000256" key="10">
    <source>
        <dbReference type="ARBA" id="ARBA00023136"/>
    </source>
</evidence>
<evidence type="ECO:0000259" key="13">
    <source>
        <dbReference type="Pfam" id="PF01435"/>
    </source>
</evidence>
<dbReference type="InterPro" id="IPR050083">
    <property type="entry name" value="HtpX_protease"/>
</dbReference>
<evidence type="ECO:0000256" key="12">
    <source>
        <dbReference type="SAM" id="Phobius"/>
    </source>
</evidence>
<evidence type="ECO:0000256" key="9">
    <source>
        <dbReference type="ARBA" id="ARBA00023049"/>
    </source>
</evidence>
<dbReference type="PANTHER" id="PTHR43221">
    <property type="entry name" value="PROTEASE HTPX"/>
    <property type="match status" value="1"/>
</dbReference>
<dbReference type="Pfam" id="PF01435">
    <property type="entry name" value="Peptidase_M48"/>
    <property type="match status" value="1"/>
</dbReference>
<dbReference type="GO" id="GO:0006508">
    <property type="term" value="P:proteolysis"/>
    <property type="evidence" value="ECO:0007669"/>
    <property type="project" value="UniProtKB-KW"/>
</dbReference>
<sequence>MKSFTAPRSLTGTGARFALLMVMVTAAAVPTFDILLSILRDRGDKGVSQLRGTMGCLYAAGFDPRGSDLDNLMATMRRGGLLTKCFAEHAERPYAGLLATLALFVLAALVYWFLPAVRDRRRRTVAVGEVDADGTLDVELAALHERTGIRSALRFRVDPARMTSGAAVYGRTGSYTVCLHAGLLARRGTDPEGFRAVVLHELAHVHHRDVDYAYASTALWRVFVLLALLPTLAMDAWITVLALSGTDSPWWPDAATVIFASAGSGLLLAGLVHLARADLLRRRELHADVQAVEWGADPAKWDRPEPPGNASVVPLLYRLTAPLRTHPGWAERRRVLVDTGRLSRISPLEMFLTGASAALLTSSLGTLNFLGEGSTSLWLAVALVAPVICLVLGAPIIRARRTPVGRTGSGAVAGLWLGCGLLVGEWVESGRYRVDWFMPQPQYLLAFLFIAAVPTVWWSQTLRLCLGLPRRMQRRAAAVLCAAVTAAVLWSGLWWWELGGRRIALGGGDMGGGGLAKYYARTVPGFWREYTMDLSGLSWGLALITPLHREQLAGAATILMWLVPLVLLLLHRPGARPRMRRTLVAGLAGGLVAWAGVALASFMLHFQRPGTPKERTGPFLVVHEWWTIVAVMAACLLTAALVAAFSRRHQLPRALIAAQVTQLAAYAGVFLLYAADGCLGPLNTVFDRCQWHTDNGLNVGRAVVLLTLVSTVLGSACAALTGVGAAGAVRWVRRRRAAAGGSVRAHVPAPAPAAVAPVRRAAVLLRAGTVLALGAPAVLLTVVATTTPTSPAMSARLQQESTEQVKQPPDKQPTKPPGKNEAETAKLRSWQTWSWLNNGGAVHVRQVARAALSLKKEILRTAAQERNVNGKVNVDEKTFNRLCGALGKWAAEAGDYFPVPVQDLQKPWSNALSRLRHGARNCQAVTTPPNGNPPRTPAERERLFNASLDEVVKGITDLGNAYRSIYKTADTHGK</sequence>
<evidence type="ECO:0000256" key="6">
    <source>
        <dbReference type="ARBA" id="ARBA00022801"/>
    </source>
</evidence>
<dbReference type="InterPro" id="IPR001915">
    <property type="entry name" value="Peptidase_M48"/>
</dbReference>
<evidence type="ECO:0000256" key="11">
    <source>
        <dbReference type="SAM" id="MobiDB-lite"/>
    </source>
</evidence>
<dbReference type="Gene3D" id="3.30.2010.10">
    <property type="entry name" value="Metalloproteases ('zincins'), catalytic domain"/>
    <property type="match status" value="1"/>
</dbReference>
<keyword evidence="3 14" id="KW-0645">Protease</keyword>
<evidence type="ECO:0000256" key="4">
    <source>
        <dbReference type="ARBA" id="ARBA00022692"/>
    </source>
</evidence>
<feature type="transmembrane region" description="Helical" evidence="12">
    <location>
        <begin position="476"/>
        <end position="496"/>
    </location>
</feature>
<gene>
    <name evidence="14" type="primary">htpX1</name>
    <name evidence="14" type="ORF">SRIMR7_01865</name>
</gene>
<dbReference type="RefSeq" id="WP_003982100.1">
    <property type="nucleotide sequence ID" value="NZ_CP094298.1"/>
</dbReference>
<evidence type="ECO:0000256" key="8">
    <source>
        <dbReference type="ARBA" id="ARBA00022989"/>
    </source>
</evidence>
<feature type="transmembrane region" description="Helical" evidence="12">
    <location>
        <begin position="625"/>
        <end position="645"/>
    </location>
</feature>
<protein>
    <submittedName>
        <fullName evidence="14">Protease HtpX</fullName>
    </submittedName>
</protein>
<feature type="transmembrane region" description="Helical" evidence="12">
    <location>
        <begin position="254"/>
        <end position="275"/>
    </location>
</feature>
<evidence type="ECO:0000256" key="3">
    <source>
        <dbReference type="ARBA" id="ARBA00022670"/>
    </source>
</evidence>
<feature type="compositionally biased region" description="Polar residues" evidence="11">
    <location>
        <begin position="791"/>
        <end position="802"/>
    </location>
</feature>
<evidence type="ECO:0000313" key="14">
    <source>
        <dbReference type="EMBL" id="UNZ00874.1"/>
    </source>
</evidence>
<accession>A0ABY3YT95</accession>
<feature type="transmembrane region" description="Helical" evidence="12">
    <location>
        <begin position="702"/>
        <end position="726"/>
    </location>
</feature>
<keyword evidence="6" id="KW-0378">Hydrolase</keyword>
<name>A0ABY3YT95_STRRM</name>
<evidence type="ECO:0000256" key="2">
    <source>
        <dbReference type="ARBA" id="ARBA00022475"/>
    </source>
</evidence>
<feature type="transmembrane region" description="Helical" evidence="12">
    <location>
        <begin position="654"/>
        <end position="675"/>
    </location>
</feature>
<evidence type="ECO:0000256" key="1">
    <source>
        <dbReference type="ARBA" id="ARBA00001947"/>
    </source>
</evidence>
<organism evidence="14 15">
    <name type="scientific">Streptomyces rimosus subsp. rimosus</name>
    <dbReference type="NCBI Taxonomy" id="132474"/>
    <lineage>
        <taxon>Bacteria</taxon>
        <taxon>Bacillati</taxon>
        <taxon>Actinomycetota</taxon>
        <taxon>Actinomycetes</taxon>
        <taxon>Kitasatosporales</taxon>
        <taxon>Streptomycetaceae</taxon>
        <taxon>Streptomyces</taxon>
    </lineage>
</organism>
<feature type="region of interest" description="Disordered" evidence="11">
    <location>
        <begin position="791"/>
        <end position="825"/>
    </location>
</feature>
<feature type="transmembrane region" description="Helical" evidence="12">
    <location>
        <begin position="552"/>
        <end position="570"/>
    </location>
</feature>
<feature type="transmembrane region" description="Helical" evidence="12">
    <location>
        <begin position="351"/>
        <end position="371"/>
    </location>
</feature>
<reference evidence="14 15" key="1">
    <citation type="submission" date="2022-03" db="EMBL/GenBank/DDBJ databases">
        <title>Complete genome of Streptomyces rimosus ssp. rimosus R7 (=ATCC 10970).</title>
        <authorList>
            <person name="Beganovic S."/>
            <person name="Ruckert C."/>
            <person name="Busche T."/>
            <person name="Kalinowski J."/>
            <person name="Wittmann C."/>
        </authorList>
    </citation>
    <scope>NUCLEOTIDE SEQUENCE [LARGE SCALE GENOMIC DNA]</scope>
    <source>
        <strain evidence="14 15">R7</strain>
    </source>
</reference>
<dbReference type="EMBL" id="CP094298">
    <property type="protein sequence ID" value="UNZ00874.1"/>
    <property type="molecule type" value="Genomic_DNA"/>
</dbReference>
<dbReference type="PANTHER" id="PTHR43221:SF2">
    <property type="entry name" value="PROTEASE HTPX HOMOLOG"/>
    <property type="match status" value="1"/>
</dbReference>
<feature type="compositionally biased region" description="Basic and acidic residues" evidence="11">
    <location>
        <begin position="808"/>
        <end position="825"/>
    </location>
</feature>
<feature type="transmembrane region" description="Helical" evidence="12">
    <location>
        <begin position="377"/>
        <end position="397"/>
    </location>
</feature>
<feature type="domain" description="Peptidase M48" evidence="13">
    <location>
        <begin position="166"/>
        <end position="336"/>
    </location>
</feature>
<dbReference type="GO" id="GO:0008233">
    <property type="term" value="F:peptidase activity"/>
    <property type="evidence" value="ECO:0007669"/>
    <property type="project" value="UniProtKB-KW"/>
</dbReference>
<feature type="transmembrane region" description="Helical" evidence="12">
    <location>
        <begin position="404"/>
        <end position="423"/>
    </location>
</feature>
<keyword evidence="2" id="KW-1003">Cell membrane</keyword>
<evidence type="ECO:0000256" key="7">
    <source>
        <dbReference type="ARBA" id="ARBA00022833"/>
    </source>
</evidence>
<feature type="transmembrane region" description="Helical" evidence="12">
    <location>
        <begin position="218"/>
        <end position="242"/>
    </location>
</feature>
<keyword evidence="7" id="KW-0862">Zinc</keyword>
<feature type="transmembrane region" description="Helical" evidence="12">
    <location>
        <begin position="443"/>
        <end position="464"/>
    </location>
</feature>
<dbReference type="GeneID" id="66860043"/>
<comment type="cofactor">
    <cofactor evidence="1">
        <name>Zn(2+)</name>
        <dbReference type="ChEBI" id="CHEBI:29105"/>
    </cofactor>
</comment>
<keyword evidence="9" id="KW-0482">Metalloprotease</keyword>